<comment type="pathway">
    <text evidence="1 8">Amino-acid biosynthesis; L-isoleucine biosynthesis; L-isoleucine from 2-oxobutanoate: step 1/4.</text>
</comment>
<dbReference type="UniPathway" id="UPA00047">
    <property type="reaction ID" value="UER00055"/>
</dbReference>
<proteinExistence type="inferred from homology"/>
<dbReference type="InterPro" id="IPR002912">
    <property type="entry name" value="ACT_dom"/>
</dbReference>
<dbReference type="NCBIfam" id="TIGR00119">
    <property type="entry name" value="acolac_sm"/>
    <property type="match status" value="1"/>
</dbReference>
<dbReference type="EMBL" id="VUMO01000007">
    <property type="protein sequence ID" value="MSS20083.1"/>
    <property type="molecule type" value="Genomic_DNA"/>
</dbReference>
<dbReference type="UniPathway" id="UPA00049">
    <property type="reaction ID" value="UER00059"/>
</dbReference>
<dbReference type="PANTHER" id="PTHR30239">
    <property type="entry name" value="ACETOLACTATE SYNTHASE SMALL SUBUNIT"/>
    <property type="match status" value="1"/>
</dbReference>
<dbReference type="PROSITE" id="PS51671">
    <property type="entry name" value="ACT"/>
    <property type="match status" value="1"/>
</dbReference>
<dbReference type="GO" id="GO:0005829">
    <property type="term" value="C:cytosol"/>
    <property type="evidence" value="ECO:0007669"/>
    <property type="project" value="TreeGrafter"/>
</dbReference>
<dbReference type="InterPro" id="IPR027271">
    <property type="entry name" value="Acetolactate_synth/TF_NikR_C"/>
</dbReference>
<dbReference type="GO" id="GO:0009097">
    <property type="term" value="P:isoleucine biosynthetic process"/>
    <property type="evidence" value="ECO:0007669"/>
    <property type="project" value="UniProtKB-UniRule"/>
</dbReference>
<feature type="coiled-coil region" evidence="9">
    <location>
        <begin position="52"/>
        <end position="79"/>
    </location>
</feature>
<reference evidence="11 12" key="1">
    <citation type="submission" date="2019-08" db="EMBL/GenBank/DDBJ databases">
        <title>In-depth cultivation of the pig gut microbiome towards novel bacterial diversity and tailored functional studies.</title>
        <authorList>
            <person name="Wylensek D."/>
            <person name="Hitch T.C.A."/>
            <person name="Clavel T."/>
        </authorList>
    </citation>
    <scope>NUCLEOTIDE SEQUENCE [LARGE SCALE GENOMIC DNA]</scope>
    <source>
        <strain evidence="11 12">RF-744-FAT-4</strain>
    </source>
</reference>
<evidence type="ECO:0000259" key="10">
    <source>
        <dbReference type="PROSITE" id="PS51671"/>
    </source>
</evidence>
<sequence length="163" mass="18342">MEEKHCLSLIVENKFGVLTRISALFARRGYNIDSLTVGMTEDEDISRITMVVTADEQTLEQIKKQLNKLINVIKVTELKKESAIARELVFIKVKADGRTRSNIVEISNLFRAHVIDVSKDSLILQITGTTSKTKAFMNMIEPYGIIEFVRSGVTGLQRGRQNA</sequence>
<evidence type="ECO:0000256" key="1">
    <source>
        <dbReference type="ARBA" id="ARBA00004974"/>
    </source>
</evidence>
<organism evidence="11 12">
    <name type="scientific">Pseudoramibacter porci</name>
    <dbReference type="NCBI Taxonomy" id="2606631"/>
    <lineage>
        <taxon>Bacteria</taxon>
        <taxon>Bacillati</taxon>
        <taxon>Bacillota</taxon>
        <taxon>Clostridia</taxon>
        <taxon>Eubacteriales</taxon>
        <taxon>Eubacteriaceae</taxon>
        <taxon>Pseudoramibacter</taxon>
    </lineage>
</organism>
<comment type="pathway">
    <text evidence="2 8">Amino-acid biosynthesis; L-valine biosynthesis; L-valine from pyruvate: step 1/4.</text>
</comment>
<keyword evidence="9" id="KW-0175">Coiled coil</keyword>
<dbReference type="Gene3D" id="3.30.70.1150">
    <property type="entry name" value="ACT-like. Chain A, domain 2"/>
    <property type="match status" value="1"/>
</dbReference>
<dbReference type="FunFam" id="3.30.70.260:FF:000001">
    <property type="entry name" value="Acetolactate synthase, small subunit"/>
    <property type="match status" value="1"/>
</dbReference>
<evidence type="ECO:0000256" key="6">
    <source>
        <dbReference type="ARBA" id="ARBA00023304"/>
    </source>
</evidence>
<feature type="domain" description="ACT" evidence="10">
    <location>
        <begin position="6"/>
        <end position="80"/>
    </location>
</feature>
<evidence type="ECO:0000256" key="9">
    <source>
        <dbReference type="SAM" id="Coils"/>
    </source>
</evidence>
<comment type="caution">
    <text evidence="11">The sequence shown here is derived from an EMBL/GenBank/DDBJ whole genome shotgun (WGS) entry which is preliminary data.</text>
</comment>
<dbReference type="AlphaFoldDB" id="A0A7X2NHC4"/>
<dbReference type="Pfam" id="PF22629">
    <property type="entry name" value="ACT_AHAS_ss"/>
    <property type="match status" value="1"/>
</dbReference>
<comment type="subunit">
    <text evidence="4 8">Dimer of large and small chains.</text>
</comment>
<keyword evidence="12" id="KW-1185">Reference proteome</keyword>
<dbReference type="GO" id="GO:0009099">
    <property type="term" value="P:L-valine biosynthetic process"/>
    <property type="evidence" value="ECO:0007669"/>
    <property type="project" value="UniProtKB-UniRule"/>
</dbReference>
<dbReference type="GO" id="GO:1990610">
    <property type="term" value="F:acetolactate synthase regulator activity"/>
    <property type="evidence" value="ECO:0007669"/>
    <property type="project" value="UniProtKB-UniRule"/>
</dbReference>
<dbReference type="Proteomes" id="UP000461754">
    <property type="component" value="Unassembled WGS sequence"/>
</dbReference>
<accession>A0A7X2NHC4</accession>
<dbReference type="EC" id="2.2.1.6" evidence="8"/>
<dbReference type="SUPFAM" id="SSF55021">
    <property type="entry name" value="ACT-like"/>
    <property type="match status" value="2"/>
</dbReference>
<protein>
    <recommendedName>
        <fullName evidence="8">Acetolactate synthase small subunit</fullName>
        <shortName evidence="8">AHAS</shortName>
        <shortName evidence="8">ALS</shortName>
        <ecNumber evidence="8">2.2.1.6</ecNumber>
    </recommendedName>
    <alternativeName>
        <fullName evidence="8">Acetohydroxy-acid synthase small subunit</fullName>
    </alternativeName>
</protein>
<dbReference type="Gene3D" id="3.30.70.260">
    <property type="match status" value="1"/>
</dbReference>
<name>A0A7X2NHC4_9FIRM</name>
<dbReference type="PANTHER" id="PTHR30239:SF0">
    <property type="entry name" value="ACETOLACTATE SYNTHASE SMALL SUBUNIT 1, CHLOROPLASTIC"/>
    <property type="match status" value="1"/>
</dbReference>
<dbReference type="InterPro" id="IPR019455">
    <property type="entry name" value="Acetolactate_synth_ssu_C"/>
</dbReference>
<dbReference type="NCBIfam" id="NF008864">
    <property type="entry name" value="PRK11895.1"/>
    <property type="match status" value="1"/>
</dbReference>
<evidence type="ECO:0000256" key="5">
    <source>
        <dbReference type="ARBA" id="ARBA00022605"/>
    </source>
</evidence>
<keyword evidence="5 8" id="KW-0028">Amino-acid biosynthesis</keyword>
<evidence type="ECO:0000256" key="8">
    <source>
        <dbReference type="RuleBase" id="RU368092"/>
    </source>
</evidence>
<comment type="catalytic activity">
    <reaction evidence="7 8">
        <text>2 pyruvate + H(+) = (2S)-2-acetolactate + CO2</text>
        <dbReference type="Rhea" id="RHEA:25249"/>
        <dbReference type="ChEBI" id="CHEBI:15361"/>
        <dbReference type="ChEBI" id="CHEBI:15378"/>
        <dbReference type="ChEBI" id="CHEBI:16526"/>
        <dbReference type="ChEBI" id="CHEBI:58476"/>
        <dbReference type="EC" id="2.2.1.6"/>
    </reaction>
</comment>
<dbReference type="RefSeq" id="WP_154576459.1">
    <property type="nucleotide sequence ID" value="NZ_VUMO01000007.1"/>
</dbReference>
<comment type="similarity">
    <text evidence="3 8">Belongs to the acetolactate synthase small subunit family.</text>
</comment>
<dbReference type="InterPro" id="IPR004789">
    <property type="entry name" value="Acetalactate_synth_ssu"/>
</dbReference>
<keyword evidence="6 8" id="KW-0100">Branched-chain amino acid biosynthesis</keyword>
<comment type="function">
    <text evidence="8">Catalyzes the conversion of 2 pyruvate molecules into acetolactate in the first common step of the biosynthetic pathway of the branched-amino acids such as leucine, isoleucine, and valine.</text>
</comment>
<evidence type="ECO:0000256" key="3">
    <source>
        <dbReference type="ARBA" id="ARBA00006341"/>
    </source>
</evidence>
<keyword evidence="8 11" id="KW-0808">Transferase</keyword>
<evidence type="ECO:0000313" key="12">
    <source>
        <dbReference type="Proteomes" id="UP000461754"/>
    </source>
</evidence>
<dbReference type="Pfam" id="PF10369">
    <property type="entry name" value="ALS_ss_C"/>
    <property type="match status" value="1"/>
</dbReference>
<dbReference type="InterPro" id="IPR045865">
    <property type="entry name" value="ACT-like_dom_sf"/>
</dbReference>
<dbReference type="FunFam" id="3.30.70.1150:FF:000001">
    <property type="entry name" value="Acetolactate synthase small subunit"/>
    <property type="match status" value="1"/>
</dbReference>
<dbReference type="InterPro" id="IPR039557">
    <property type="entry name" value="AHAS_ACT"/>
</dbReference>
<evidence type="ECO:0000256" key="4">
    <source>
        <dbReference type="ARBA" id="ARBA00011744"/>
    </source>
</evidence>
<gene>
    <name evidence="11" type="primary">ilvN</name>
    <name evidence="11" type="ORF">FYJ52_06690</name>
</gene>
<dbReference type="CDD" id="cd04878">
    <property type="entry name" value="ACT_AHAS"/>
    <property type="match status" value="1"/>
</dbReference>
<evidence type="ECO:0000256" key="2">
    <source>
        <dbReference type="ARBA" id="ARBA00005025"/>
    </source>
</evidence>
<evidence type="ECO:0000313" key="11">
    <source>
        <dbReference type="EMBL" id="MSS20083.1"/>
    </source>
</evidence>
<dbReference type="GO" id="GO:0003984">
    <property type="term" value="F:acetolactate synthase activity"/>
    <property type="evidence" value="ECO:0007669"/>
    <property type="project" value="UniProtKB-UniRule"/>
</dbReference>
<evidence type="ECO:0000256" key="7">
    <source>
        <dbReference type="ARBA" id="ARBA00048670"/>
    </source>
</evidence>
<dbReference type="InterPro" id="IPR054480">
    <property type="entry name" value="AHAS_small-like_ACT"/>
</dbReference>